<feature type="signal peptide" evidence="1">
    <location>
        <begin position="1"/>
        <end position="17"/>
    </location>
</feature>
<dbReference type="HOGENOM" id="CLU_1534975_0_0_1"/>
<evidence type="ECO:0000313" key="3">
    <source>
        <dbReference type="Proteomes" id="UP000026962"/>
    </source>
</evidence>
<name>A0A0E0LAL8_ORYPU</name>
<keyword evidence="1" id="KW-0732">Signal</keyword>
<organism evidence="2">
    <name type="scientific">Oryza punctata</name>
    <name type="common">Red rice</name>
    <dbReference type="NCBI Taxonomy" id="4537"/>
    <lineage>
        <taxon>Eukaryota</taxon>
        <taxon>Viridiplantae</taxon>
        <taxon>Streptophyta</taxon>
        <taxon>Embryophyta</taxon>
        <taxon>Tracheophyta</taxon>
        <taxon>Spermatophyta</taxon>
        <taxon>Magnoliopsida</taxon>
        <taxon>Liliopsida</taxon>
        <taxon>Poales</taxon>
        <taxon>Poaceae</taxon>
        <taxon>BOP clade</taxon>
        <taxon>Oryzoideae</taxon>
        <taxon>Oryzeae</taxon>
        <taxon>Oryzinae</taxon>
        <taxon>Oryza</taxon>
    </lineage>
</organism>
<feature type="chain" id="PRO_5002366000" evidence="1">
    <location>
        <begin position="18"/>
        <end position="175"/>
    </location>
</feature>
<accession>A0A0E0LAL8</accession>
<protein>
    <submittedName>
        <fullName evidence="2">Uncharacterized protein</fullName>
    </submittedName>
</protein>
<evidence type="ECO:0000256" key="1">
    <source>
        <dbReference type="SAM" id="SignalP"/>
    </source>
</evidence>
<evidence type="ECO:0000313" key="2">
    <source>
        <dbReference type="EnsemblPlants" id="OPUNC06G11000.1"/>
    </source>
</evidence>
<dbReference type="Gramene" id="OPUNC06G11000.1">
    <property type="protein sequence ID" value="OPUNC06G11000.1"/>
    <property type="gene ID" value="OPUNC06G11000"/>
</dbReference>
<dbReference type="Proteomes" id="UP000026962">
    <property type="component" value="Chromosome 6"/>
</dbReference>
<keyword evidence="3" id="KW-1185">Reference proteome</keyword>
<reference evidence="2" key="2">
    <citation type="submission" date="2018-05" db="EMBL/GenBank/DDBJ databases">
        <title>OpunRS2 (Oryza punctata Reference Sequence Version 2).</title>
        <authorList>
            <person name="Zhang J."/>
            <person name="Kudrna D."/>
            <person name="Lee S."/>
            <person name="Talag J."/>
            <person name="Welchert J."/>
            <person name="Wing R.A."/>
        </authorList>
    </citation>
    <scope>NUCLEOTIDE SEQUENCE [LARGE SCALE GENOMIC DNA]</scope>
</reference>
<dbReference type="AlphaFoldDB" id="A0A0E0LAL8"/>
<proteinExistence type="predicted"/>
<reference evidence="2" key="1">
    <citation type="submission" date="2015-04" db="UniProtKB">
        <authorList>
            <consortium name="EnsemblPlants"/>
        </authorList>
    </citation>
    <scope>IDENTIFICATION</scope>
</reference>
<sequence>MVVPYLACAVLATPLHAFVPSCPWQIRCDISSSTVQLHQLFGVIFLNDCRDDVTVIFLAHLASPYMFMTTLRRPMRALRLGYLNISFPTSATLTTATLCMASSTTSSFALATSIWHKWLLSVLSTLVGFFSNPSVRVAHAWTAGDVRKQDKNVIGLVVFGVTKKLPDSILIANST</sequence>
<dbReference type="EnsemblPlants" id="OPUNC06G11000.1">
    <property type="protein sequence ID" value="OPUNC06G11000.1"/>
    <property type="gene ID" value="OPUNC06G11000"/>
</dbReference>